<dbReference type="Proteomes" id="UP001057580">
    <property type="component" value="Chromosome"/>
</dbReference>
<feature type="transmembrane region" description="Helical" evidence="1">
    <location>
        <begin position="203"/>
        <end position="227"/>
    </location>
</feature>
<feature type="transmembrane region" description="Helical" evidence="1">
    <location>
        <begin position="81"/>
        <end position="99"/>
    </location>
</feature>
<feature type="transmembrane region" description="Helical" evidence="1">
    <location>
        <begin position="239"/>
        <end position="260"/>
    </location>
</feature>
<keyword evidence="4" id="KW-1185">Reference proteome</keyword>
<dbReference type="AlphaFoldDB" id="A0A9E7U6X1"/>
<name>A0A9E7U6X1_9EURY</name>
<dbReference type="RefSeq" id="WP_260643994.1">
    <property type="nucleotide sequence ID" value="NZ_CP104003.1"/>
</dbReference>
<evidence type="ECO:0000313" key="3">
    <source>
        <dbReference type="EMBL" id="UWM56880.1"/>
    </source>
</evidence>
<keyword evidence="1" id="KW-0472">Membrane</keyword>
<feature type="transmembrane region" description="Helical" evidence="1">
    <location>
        <begin position="111"/>
        <end position="132"/>
    </location>
</feature>
<gene>
    <name evidence="3" type="ORF">N0B31_14425</name>
</gene>
<accession>A0A9E7U6X1</accession>
<evidence type="ECO:0000313" key="4">
    <source>
        <dbReference type="Proteomes" id="UP001057580"/>
    </source>
</evidence>
<dbReference type="InterPro" id="IPR039447">
    <property type="entry name" value="UreH-like_TM_dom"/>
</dbReference>
<dbReference type="EMBL" id="CP104003">
    <property type="protein sequence ID" value="UWM56880.1"/>
    <property type="molecule type" value="Genomic_DNA"/>
</dbReference>
<reference evidence="3" key="1">
    <citation type="submission" date="2022-09" db="EMBL/GenBank/DDBJ databases">
        <title>Diverse halophilic archaea isolated from saline environments.</title>
        <authorList>
            <person name="Cui H.-L."/>
        </authorList>
    </citation>
    <scope>NUCLEOTIDE SEQUENCE</scope>
    <source>
        <strain evidence="3">ZS-35-S2</strain>
    </source>
</reference>
<keyword evidence="1" id="KW-1133">Transmembrane helix</keyword>
<dbReference type="GeneID" id="74943641"/>
<dbReference type="PANTHER" id="PTHR42208">
    <property type="entry name" value="HEAVY METAL TRANSPORTER-RELATED"/>
    <property type="match status" value="1"/>
</dbReference>
<sequence length="275" mass="28409">MTTSLPPVLHTGLSTSGQVELSVFLLVGLLGGAHCLGMCGPLVTVYADRLRDGGSQRSDGRRGGVTFRELRQHLLFNLGRTGSYAALGGLFGLAGALFYDAAETVLVVGGWVRATLGLTMGLLVVGTGLRYLGGDYGGHAAGGRLPLVGRLASLFGRLQARIDGWVHGPGIVALGLVHGLLPCPLLYPAYLYAFVRGSPTTGVLTLGVLGLGTVPALFAYGTVLGTVGATGRERLHRALGVAFLVLGLMPIAHALALFGLQVPHLEPPIYQPLGG</sequence>
<feature type="transmembrane region" description="Helical" evidence="1">
    <location>
        <begin position="171"/>
        <end position="191"/>
    </location>
</feature>
<protein>
    <submittedName>
        <fullName evidence="3">Sulfite exporter TauE/SafE family protein</fullName>
    </submittedName>
</protein>
<dbReference type="Pfam" id="PF13386">
    <property type="entry name" value="DsbD_2"/>
    <property type="match status" value="1"/>
</dbReference>
<dbReference type="PANTHER" id="PTHR42208:SF1">
    <property type="entry name" value="HEAVY METAL TRANSPORTER"/>
    <property type="match status" value="1"/>
</dbReference>
<evidence type="ECO:0000259" key="2">
    <source>
        <dbReference type="Pfam" id="PF13386"/>
    </source>
</evidence>
<dbReference type="KEGG" id="ssai:N0B31_14425"/>
<feature type="transmembrane region" description="Helical" evidence="1">
    <location>
        <begin position="23"/>
        <end position="47"/>
    </location>
</feature>
<feature type="domain" description="Urease accessory protein UreH-like transmembrane" evidence="2">
    <location>
        <begin position="24"/>
        <end position="248"/>
    </location>
</feature>
<keyword evidence="1" id="KW-0812">Transmembrane</keyword>
<proteinExistence type="predicted"/>
<evidence type="ECO:0000256" key="1">
    <source>
        <dbReference type="SAM" id="Phobius"/>
    </source>
</evidence>
<organism evidence="3 4">
    <name type="scientific">Salinirubellus salinus</name>
    <dbReference type="NCBI Taxonomy" id="1364945"/>
    <lineage>
        <taxon>Archaea</taxon>
        <taxon>Methanobacteriati</taxon>
        <taxon>Methanobacteriota</taxon>
        <taxon>Stenosarchaea group</taxon>
        <taxon>Halobacteria</taxon>
        <taxon>Halobacteriales</taxon>
        <taxon>Natronomonadaceae</taxon>
        <taxon>Salinirubellus</taxon>
    </lineage>
</organism>